<dbReference type="SUPFAM" id="SSF49478">
    <property type="entry name" value="Cna protein B-type domain"/>
    <property type="match status" value="6"/>
</dbReference>
<feature type="domain" description="SpaA-like prealbumin fold" evidence="4">
    <location>
        <begin position="276"/>
        <end position="362"/>
    </location>
</feature>
<comment type="caution">
    <text evidence="5">The sequence shown here is derived from an EMBL/GenBank/DDBJ whole genome shotgun (WGS) entry which is preliminary data.</text>
</comment>
<proteinExistence type="inferred from homology"/>
<comment type="similarity">
    <text evidence="1">Belongs to the serine-aspartate repeat-containing protein (SDr) family.</text>
</comment>
<organism evidence="5 6">
    <name type="scientific">Ruthenibacterium lactatiformans</name>
    <dbReference type="NCBI Taxonomy" id="1550024"/>
    <lineage>
        <taxon>Bacteria</taxon>
        <taxon>Bacillati</taxon>
        <taxon>Bacillota</taxon>
        <taxon>Clostridia</taxon>
        <taxon>Eubacteriales</taxon>
        <taxon>Oscillospiraceae</taxon>
        <taxon>Ruthenibacterium</taxon>
    </lineage>
</organism>
<feature type="domain" description="SpaA-like prealbumin fold" evidence="4">
    <location>
        <begin position="722"/>
        <end position="806"/>
    </location>
</feature>
<gene>
    <name evidence="5" type="ORF">GMD52_08975</name>
</gene>
<feature type="domain" description="SpaA-like prealbumin fold" evidence="4">
    <location>
        <begin position="902"/>
        <end position="984"/>
    </location>
</feature>
<sequence length="1358" mass="149252">MRGASLLSASAASAGKLSWTKHPEYQYDASQGLSSVDMQPWPTATINGQIAYCVQPENLNTHGSKPYAPIQYDHLSSTQRYAIGYAMLYGAQDTGNIPFHIATQTIIWEIVHGYMDLESFTAINKTAYNAVIGYNPAAAPYYEQILAQMRSHKEVPSFTHFFSALAPVHQMSGIPGEYKLDLVNTNPNCDLNDFNFAEQADVFFVKDKQVLHVSSAAAISADTLFSAFKGSVGETNSLIFWSSTDQIDQIRATADVLDPVPAYFRLSTEDVGEYGIEISKYETGTDLPLAGAEFEVRHSEKGVVGTYTTDGSGKIKVTVPWQGTYIITELTPPANHLLDDEPKKEVMVSTDNKTPGVSFHNDKFAGLKITKIDATTKTAIQGVTFNVAKKGGGQAQQVTTGSDGVALLPNLEPDWYVITEVSCPPNYILDSTPHTVEVKANETCEITLENYAKPSLEITKVDADDPAIKLEGAAFRIAQRGSKDYQDITTGPDGVARLTGMEPDYYVVTEITAPNGYILSDEEHTVEIVEGQVTTITLSNQKKPSLSILKTDSVTEQPLANATFEIGYKNGETIGRFTSDEDGFVHLPQINPGLIVVTEITAPDGYIIDLQEQEVLLNPGEEKTLRFENTPASPIILKKVDMEGTPLTGAMFRLTKMNGELVGEYTTGRNGFVTVPELNPGWYVAVESKAPDGYKLNSTPQKVELKAGEPAILEFENEELPHLQIYKYDSVAKKPLAGVTIRVEKLDGERIGDFKTNQAGLIAIPELEPGAYVCYEIATVPGYQLDMTPQTVELDADGRGYVEFANIPLAGLTLQKIDGVTNAGIGGVEFLVTKLDGGEIGVYTTDGNGRIFIPYLEEQYVRVREIRVPDGYKLDTTEKIVELKAGEANAVEFENHPYPYLVIYKLGDDGQPLPGVSFKITNDAGRELGTYTTNSAGRIVLTGIDEGHYVVQEAEAAEGYELDATPYDVYLQWGKTTQIKLKNKELGSLSLVKVSAENEKQVLPGASFLLYDEKGSLIGEYTTDENGEILLDHVLKAGIYTLKEIKAPDGFVLDEQTQKVEIKNGATIRLTWPNTPERGRIQIEKVSAEYNDLTKLSAGSPLLDAAFEIFTPDGNEVVDTITTDERGIATSRLLPLGLYGVREVSAPAYYLLNDKVVFVELKVHNDLIQLTVEDANEEIEVDVQKTGNAEAMPGDLIRYDFDGICNNSNVPLDEFYWRDILPTDAVTLQEIHTGTWTEDLEYKVLYKTNLSQDYRVLAEGLHTNVDNLLDCKTATVGLKSGEVITEFRFEFGTVQPGFSPVTKPYILCLVNPGLPNEYRFRNCTDVGGKRGDKWMIDKDCWVATIYALPKGKLPKTGN</sequence>
<evidence type="ECO:0000259" key="4">
    <source>
        <dbReference type="Pfam" id="PF17802"/>
    </source>
</evidence>
<accession>A0A844KXG6</accession>
<reference evidence="5 6" key="1">
    <citation type="journal article" date="2019" name="Nat. Med.">
        <title>A library of human gut bacterial isolates paired with longitudinal multiomics data enables mechanistic microbiome research.</title>
        <authorList>
            <person name="Poyet M."/>
            <person name="Groussin M."/>
            <person name="Gibbons S.M."/>
            <person name="Avila-Pacheco J."/>
            <person name="Jiang X."/>
            <person name="Kearney S.M."/>
            <person name="Perrotta A.R."/>
            <person name="Berdy B."/>
            <person name="Zhao S."/>
            <person name="Lieberman T.D."/>
            <person name="Swanson P.K."/>
            <person name="Smith M."/>
            <person name="Roesemann S."/>
            <person name="Alexander J.E."/>
            <person name="Rich S.A."/>
            <person name="Livny J."/>
            <person name="Vlamakis H."/>
            <person name="Clish C."/>
            <person name="Bullock K."/>
            <person name="Deik A."/>
            <person name="Scott J."/>
            <person name="Pierce K.A."/>
            <person name="Xavier R.J."/>
            <person name="Alm E.J."/>
        </authorList>
    </citation>
    <scope>NUCLEOTIDE SEQUENCE [LARGE SCALE GENOMIC DNA]</scope>
    <source>
        <strain evidence="5 6">BIOML-A7</strain>
    </source>
</reference>
<name>A0A844KXG6_9FIRM</name>
<feature type="domain" description="SpaA-like prealbumin fold" evidence="4">
    <location>
        <begin position="812"/>
        <end position="895"/>
    </location>
</feature>
<dbReference type="Gene3D" id="2.60.40.10">
    <property type="entry name" value="Immunoglobulins"/>
    <property type="match status" value="10"/>
</dbReference>
<feature type="domain" description="SpaA-like prealbumin fold" evidence="4">
    <location>
        <begin position="987"/>
        <end position="1075"/>
    </location>
</feature>
<feature type="domain" description="SpaA-like prealbumin fold" evidence="4">
    <location>
        <begin position="545"/>
        <end position="629"/>
    </location>
</feature>
<dbReference type="InterPro" id="IPR013783">
    <property type="entry name" value="Ig-like_fold"/>
</dbReference>
<evidence type="ECO:0000256" key="2">
    <source>
        <dbReference type="ARBA" id="ARBA00022525"/>
    </source>
</evidence>
<feature type="domain" description="SpaA-like prealbumin fold" evidence="4">
    <location>
        <begin position="455"/>
        <end position="542"/>
    </location>
</feature>
<evidence type="ECO:0000313" key="6">
    <source>
        <dbReference type="Proteomes" id="UP000449193"/>
    </source>
</evidence>
<keyword evidence="2" id="KW-0964">Secreted</keyword>
<dbReference type="InterPro" id="IPR041033">
    <property type="entry name" value="SpaA_PFL_dom_1"/>
</dbReference>
<evidence type="ECO:0000256" key="1">
    <source>
        <dbReference type="ARBA" id="ARBA00007257"/>
    </source>
</evidence>
<feature type="domain" description="SpaA-like prealbumin fold" evidence="4">
    <location>
        <begin position="635"/>
        <end position="718"/>
    </location>
</feature>
<protein>
    <recommendedName>
        <fullName evidence="4">SpaA-like prealbumin fold domain-containing protein</fullName>
    </recommendedName>
</protein>
<dbReference type="PANTHER" id="PTHR36108">
    <property type="entry name" value="COLOSSIN-B-RELATED"/>
    <property type="match status" value="1"/>
</dbReference>
<dbReference type="Proteomes" id="UP000449193">
    <property type="component" value="Unassembled WGS sequence"/>
</dbReference>
<feature type="domain" description="SpaA-like prealbumin fold" evidence="4">
    <location>
        <begin position="1097"/>
        <end position="1174"/>
    </location>
</feature>
<dbReference type="EMBL" id="WMZR01000010">
    <property type="protein sequence ID" value="MTS51670.1"/>
    <property type="molecule type" value="Genomic_DNA"/>
</dbReference>
<keyword evidence="3" id="KW-0732">Signal</keyword>
<evidence type="ECO:0000256" key="3">
    <source>
        <dbReference type="ARBA" id="ARBA00022729"/>
    </source>
</evidence>
<feature type="domain" description="SpaA-like prealbumin fold" evidence="4">
    <location>
        <begin position="367"/>
        <end position="451"/>
    </location>
</feature>
<evidence type="ECO:0000313" key="5">
    <source>
        <dbReference type="EMBL" id="MTS51670.1"/>
    </source>
</evidence>
<dbReference type="PANTHER" id="PTHR36108:SF13">
    <property type="entry name" value="COLOSSIN-B-RELATED"/>
    <property type="match status" value="1"/>
</dbReference>
<dbReference type="Pfam" id="PF17802">
    <property type="entry name" value="SpaA"/>
    <property type="match status" value="10"/>
</dbReference>